<dbReference type="CDD" id="cd00084">
    <property type="entry name" value="HMG-box_SF"/>
    <property type="match status" value="2"/>
</dbReference>
<evidence type="ECO:0000313" key="4">
    <source>
        <dbReference type="Proteomes" id="UP000774326"/>
    </source>
</evidence>
<evidence type="ECO:0000259" key="2">
    <source>
        <dbReference type="PROSITE" id="PS50118"/>
    </source>
</evidence>
<dbReference type="PROSITE" id="PS50118">
    <property type="entry name" value="HMG_BOX_2"/>
    <property type="match status" value="1"/>
</dbReference>
<keyword evidence="1" id="KW-0238">DNA-binding</keyword>
<gene>
    <name evidence="3" type="ORF">WICPIJ_000144</name>
</gene>
<dbReference type="InterPro" id="IPR036910">
    <property type="entry name" value="HMG_box_dom_sf"/>
</dbReference>
<dbReference type="Proteomes" id="UP000774326">
    <property type="component" value="Unassembled WGS sequence"/>
</dbReference>
<accession>A0A9P8QHL9</accession>
<keyword evidence="4" id="KW-1185">Reference proteome</keyword>
<dbReference type="SUPFAM" id="SSF47095">
    <property type="entry name" value="HMG-box"/>
    <property type="match status" value="2"/>
</dbReference>
<proteinExistence type="predicted"/>
<sequence>MLRTTVKTTASRCKTATVLKSLSIPSRLFSNESNQFELQLRNITNDTERLLQSLKAAQGFSPYFNDIKSSFFASRPVSNEKQKTSYEYFYKEKYNLYSSQDPSSPAQEITKRVSEEWRQFSKDEKKHWAYENGYMSSPGTSTHTDSTVTSSADPQTVRKAAEALQDLSIDIDRLYRDFSNFRKEVGISGSHLIEDITRSTNVKKPASGKITLYTIFYKEHYASFKKEHPEQTPQQVTGTVSKLWGGMTKAEKIEYRSMKGLSEVDFPVK</sequence>
<dbReference type="OrthoDB" id="6247875at2759"/>
<dbReference type="EMBL" id="JAEUBG010000092">
    <property type="protein sequence ID" value="KAH3688874.1"/>
    <property type="molecule type" value="Genomic_DNA"/>
</dbReference>
<dbReference type="Gene3D" id="1.10.30.10">
    <property type="entry name" value="High mobility group box domain"/>
    <property type="match status" value="2"/>
</dbReference>
<feature type="domain" description="HMG box" evidence="2">
    <location>
        <begin position="79"/>
        <end position="128"/>
    </location>
</feature>
<dbReference type="GO" id="GO:0005634">
    <property type="term" value="C:nucleus"/>
    <property type="evidence" value="ECO:0007669"/>
    <property type="project" value="UniProtKB-UniRule"/>
</dbReference>
<reference evidence="3" key="1">
    <citation type="journal article" date="2021" name="Open Biol.">
        <title>Shared evolutionary footprints suggest mitochondrial oxidative damage underlies multiple complex I losses in fungi.</title>
        <authorList>
            <person name="Schikora-Tamarit M.A."/>
            <person name="Marcet-Houben M."/>
            <person name="Nosek J."/>
            <person name="Gabaldon T."/>
        </authorList>
    </citation>
    <scope>NUCLEOTIDE SEQUENCE</scope>
    <source>
        <strain evidence="3">CBS2887</strain>
    </source>
</reference>
<dbReference type="GO" id="GO:0003677">
    <property type="term" value="F:DNA binding"/>
    <property type="evidence" value="ECO:0007669"/>
    <property type="project" value="UniProtKB-UniRule"/>
</dbReference>
<dbReference type="AlphaFoldDB" id="A0A9P8QHL9"/>
<evidence type="ECO:0000313" key="3">
    <source>
        <dbReference type="EMBL" id="KAH3688874.1"/>
    </source>
</evidence>
<dbReference type="InterPro" id="IPR009071">
    <property type="entry name" value="HMG_box_dom"/>
</dbReference>
<dbReference type="Pfam" id="PF00505">
    <property type="entry name" value="HMG_box"/>
    <property type="match status" value="1"/>
</dbReference>
<name>A0A9P8QHL9_WICPI</name>
<keyword evidence="1" id="KW-0539">Nucleus</keyword>
<evidence type="ECO:0000256" key="1">
    <source>
        <dbReference type="PROSITE-ProRule" id="PRU00267"/>
    </source>
</evidence>
<feature type="DNA-binding region" description="HMG box" evidence="1">
    <location>
        <begin position="79"/>
        <end position="128"/>
    </location>
</feature>
<protein>
    <recommendedName>
        <fullName evidence="2">HMG box domain-containing protein</fullName>
    </recommendedName>
</protein>
<organism evidence="3 4">
    <name type="scientific">Wickerhamomyces pijperi</name>
    <name type="common">Yeast</name>
    <name type="synonym">Pichia pijperi</name>
    <dbReference type="NCBI Taxonomy" id="599730"/>
    <lineage>
        <taxon>Eukaryota</taxon>
        <taxon>Fungi</taxon>
        <taxon>Dikarya</taxon>
        <taxon>Ascomycota</taxon>
        <taxon>Saccharomycotina</taxon>
        <taxon>Saccharomycetes</taxon>
        <taxon>Phaffomycetales</taxon>
        <taxon>Wickerhamomycetaceae</taxon>
        <taxon>Wickerhamomyces</taxon>
    </lineage>
</organism>
<comment type="caution">
    <text evidence="3">The sequence shown here is derived from an EMBL/GenBank/DDBJ whole genome shotgun (WGS) entry which is preliminary data.</text>
</comment>
<reference evidence="3" key="2">
    <citation type="submission" date="2021-01" db="EMBL/GenBank/DDBJ databases">
        <authorList>
            <person name="Schikora-Tamarit M.A."/>
        </authorList>
    </citation>
    <scope>NUCLEOTIDE SEQUENCE</scope>
    <source>
        <strain evidence="3">CBS2887</strain>
    </source>
</reference>